<dbReference type="GO" id="GO:0003676">
    <property type="term" value="F:nucleic acid binding"/>
    <property type="evidence" value="ECO:0007669"/>
    <property type="project" value="InterPro"/>
</dbReference>
<accession>A0A2N9EWR9</accession>
<dbReference type="SUPFAM" id="SSF53098">
    <property type="entry name" value="Ribonuclease H-like"/>
    <property type="match status" value="1"/>
</dbReference>
<dbReference type="Gene3D" id="3.30.420.10">
    <property type="entry name" value="Ribonuclease H-like superfamily/Ribonuclease H"/>
    <property type="match status" value="1"/>
</dbReference>
<organism evidence="2">
    <name type="scientific">Fagus sylvatica</name>
    <name type="common">Beechnut</name>
    <dbReference type="NCBI Taxonomy" id="28930"/>
    <lineage>
        <taxon>Eukaryota</taxon>
        <taxon>Viridiplantae</taxon>
        <taxon>Streptophyta</taxon>
        <taxon>Embryophyta</taxon>
        <taxon>Tracheophyta</taxon>
        <taxon>Spermatophyta</taxon>
        <taxon>Magnoliopsida</taxon>
        <taxon>eudicotyledons</taxon>
        <taxon>Gunneridae</taxon>
        <taxon>Pentapetalae</taxon>
        <taxon>rosids</taxon>
        <taxon>fabids</taxon>
        <taxon>Fagales</taxon>
        <taxon>Fagaceae</taxon>
        <taxon>Fagus</taxon>
    </lineage>
</organism>
<dbReference type="Pfam" id="PF13456">
    <property type="entry name" value="RVT_3"/>
    <property type="match status" value="1"/>
</dbReference>
<dbReference type="InterPro" id="IPR002156">
    <property type="entry name" value="RNaseH_domain"/>
</dbReference>
<name>A0A2N9EWR9_FAGSY</name>
<reference evidence="2" key="1">
    <citation type="submission" date="2018-02" db="EMBL/GenBank/DDBJ databases">
        <authorList>
            <person name="Cohen D.B."/>
            <person name="Kent A.D."/>
        </authorList>
    </citation>
    <scope>NUCLEOTIDE SEQUENCE</scope>
</reference>
<feature type="domain" description="RNase H type-1" evidence="1">
    <location>
        <begin position="2"/>
        <end position="60"/>
    </location>
</feature>
<dbReference type="EMBL" id="OIVN01000377">
    <property type="protein sequence ID" value="SPC79262.1"/>
    <property type="molecule type" value="Genomic_DNA"/>
</dbReference>
<dbReference type="GO" id="GO:0004523">
    <property type="term" value="F:RNA-DNA hybrid ribonuclease activity"/>
    <property type="evidence" value="ECO:0007669"/>
    <property type="project" value="InterPro"/>
</dbReference>
<protein>
    <recommendedName>
        <fullName evidence="1">RNase H type-1 domain-containing protein</fullName>
    </recommendedName>
</protein>
<gene>
    <name evidence="2" type="ORF">FSB_LOCUS7144</name>
</gene>
<dbReference type="InterPro" id="IPR012337">
    <property type="entry name" value="RNaseH-like_sf"/>
</dbReference>
<sequence>MFESDSQICINAVTLASFKPPWRIHGLILDIEAATKHIPGSAFNWVYREANEAAHQLANWSLKNAFVGSFDLNHAPSSFISIISNEAVSSSIV</sequence>
<evidence type="ECO:0000259" key="1">
    <source>
        <dbReference type="Pfam" id="PF13456"/>
    </source>
</evidence>
<proteinExistence type="predicted"/>
<evidence type="ECO:0000313" key="2">
    <source>
        <dbReference type="EMBL" id="SPC79262.1"/>
    </source>
</evidence>
<dbReference type="AlphaFoldDB" id="A0A2N9EWR9"/>
<dbReference type="InterPro" id="IPR036397">
    <property type="entry name" value="RNaseH_sf"/>
</dbReference>